<evidence type="ECO:0000256" key="3">
    <source>
        <dbReference type="ARBA" id="ARBA00023125"/>
    </source>
</evidence>
<keyword evidence="5" id="KW-0539">Nucleus</keyword>
<keyword evidence="4" id="KW-0804">Transcription</keyword>
<evidence type="ECO:0000259" key="8">
    <source>
        <dbReference type="PROSITE" id="PS51005"/>
    </source>
</evidence>
<dbReference type="Gramene" id="A02p30280.2_BraZ1">
    <property type="protein sequence ID" value="A02p30280.2_BraZ1.CDS"/>
    <property type="gene ID" value="A02g30280.2_BraZ1"/>
</dbReference>
<dbReference type="InterPro" id="IPR036093">
    <property type="entry name" value="NAC_dom_sf"/>
</dbReference>
<evidence type="ECO:0000313" key="10">
    <source>
        <dbReference type="Proteomes" id="UP000694005"/>
    </source>
</evidence>
<feature type="region of interest" description="Disordered" evidence="6">
    <location>
        <begin position="357"/>
        <end position="387"/>
    </location>
</feature>
<evidence type="ECO:0000256" key="1">
    <source>
        <dbReference type="ARBA" id="ARBA00004123"/>
    </source>
</evidence>
<gene>
    <name evidence="9" type="ORF">BRAPAZ1V2_A02P30280.2</name>
</gene>
<dbReference type="GO" id="GO:0003677">
    <property type="term" value="F:DNA binding"/>
    <property type="evidence" value="ECO:0007669"/>
    <property type="project" value="UniProtKB-KW"/>
</dbReference>
<dbReference type="Proteomes" id="UP000694005">
    <property type="component" value="Chromosome A02"/>
</dbReference>
<protein>
    <recommendedName>
        <fullName evidence="8">NAC domain-containing protein</fullName>
    </recommendedName>
</protein>
<comment type="subcellular location">
    <subcellularLocation>
        <location evidence="1">Nucleus</location>
    </subcellularLocation>
</comment>
<keyword evidence="7" id="KW-0812">Transmembrane</keyword>
<keyword evidence="2" id="KW-0805">Transcription regulation</keyword>
<dbReference type="EMBL" id="LS974618">
    <property type="protein sequence ID" value="CAG7894076.1"/>
    <property type="molecule type" value="Genomic_DNA"/>
</dbReference>
<keyword evidence="7" id="KW-1133">Transmembrane helix</keyword>
<proteinExistence type="predicted"/>
<dbReference type="InterPro" id="IPR003441">
    <property type="entry name" value="NAC-dom"/>
</dbReference>
<name>A0A8D9H7A0_BRACM</name>
<feature type="compositionally biased region" description="Basic and acidic residues" evidence="6">
    <location>
        <begin position="368"/>
        <end position="383"/>
    </location>
</feature>
<evidence type="ECO:0000256" key="5">
    <source>
        <dbReference type="ARBA" id="ARBA00023242"/>
    </source>
</evidence>
<evidence type="ECO:0000256" key="7">
    <source>
        <dbReference type="SAM" id="Phobius"/>
    </source>
</evidence>
<feature type="domain" description="NAC" evidence="8">
    <location>
        <begin position="4"/>
        <end position="175"/>
    </location>
</feature>
<accession>A0A8D9H7A0</accession>
<reference evidence="9 10" key="1">
    <citation type="submission" date="2021-07" db="EMBL/GenBank/DDBJ databases">
        <authorList>
            <consortium name="Genoscope - CEA"/>
            <person name="William W."/>
        </authorList>
    </citation>
    <scope>NUCLEOTIDE SEQUENCE [LARGE SCALE GENOMIC DNA]</scope>
</reference>
<feature type="transmembrane region" description="Helical" evidence="7">
    <location>
        <begin position="414"/>
        <end position="438"/>
    </location>
</feature>
<evidence type="ECO:0000256" key="6">
    <source>
        <dbReference type="SAM" id="MobiDB-lite"/>
    </source>
</evidence>
<evidence type="ECO:0000313" key="9">
    <source>
        <dbReference type="EMBL" id="CAG7894076.1"/>
    </source>
</evidence>
<sequence length="449" mass="51039">MENNLVGYRFSPTGEELINHYLKNKILGKSWLVDHAISEVNICRYEPWFLPCKFISLSPSFIIDHLLISSLVAALSKLESKDLVWYFFSPKEYTSAKKNVTKRTTPSGYWKATGVDRKIKDRRGNGVEIGIKKTLVYYEGRVPNGVWTPWVLHEYHITSLPLNQRTYVICQVMYKGDDGDSLYGNSSNEPSSSMVSDSNPVKFINTSPEVEQQGQEDGMSMYDLLIPLNQQVDLSPYDVFNPNKSFTDNNYYPQTPYGDDYWNGLLDYNGGNFEDVFRNQELTMRENQSNHRPKRPLTGIIVDDSCSDSDAESISATSYRGTSSPGDSDGSVDEILSLRKGSSKDIITSINRNARESRFTRRTIPSKQEVKEGKSKANDDASMDKTLSPIMKTEKKGWFITEEAIQRNHKNAPYIYFMNMIIGLILLVAVIGNIIWFYEASENEPADEV</sequence>
<evidence type="ECO:0000256" key="4">
    <source>
        <dbReference type="ARBA" id="ARBA00023163"/>
    </source>
</evidence>
<dbReference type="Gene3D" id="2.170.150.80">
    <property type="entry name" value="NAC domain"/>
    <property type="match status" value="1"/>
</dbReference>
<evidence type="ECO:0000256" key="2">
    <source>
        <dbReference type="ARBA" id="ARBA00023015"/>
    </source>
</evidence>
<dbReference type="GO" id="GO:0005634">
    <property type="term" value="C:nucleus"/>
    <property type="evidence" value="ECO:0007669"/>
    <property type="project" value="UniProtKB-SubCell"/>
</dbReference>
<dbReference type="AlphaFoldDB" id="A0A8D9H7A0"/>
<organism evidence="9 10">
    <name type="scientific">Brassica campestris</name>
    <name type="common">Field mustard</name>
    <dbReference type="NCBI Taxonomy" id="3711"/>
    <lineage>
        <taxon>Eukaryota</taxon>
        <taxon>Viridiplantae</taxon>
        <taxon>Streptophyta</taxon>
        <taxon>Embryophyta</taxon>
        <taxon>Tracheophyta</taxon>
        <taxon>Spermatophyta</taxon>
        <taxon>Magnoliopsida</taxon>
        <taxon>eudicotyledons</taxon>
        <taxon>Gunneridae</taxon>
        <taxon>Pentapetalae</taxon>
        <taxon>rosids</taxon>
        <taxon>malvids</taxon>
        <taxon>Brassicales</taxon>
        <taxon>Brassicaceae</taxon>
        <taxon>Brassiceae</taxon>
        <taxon>Brassica</taxon>
    </lineage>
</organism>
<feature type="region of interest" description="Disordered" evidence="6">
    <location>
        <begin position="284"/>
        <end position="333"/>
    </location>
</feature>
<dbReference type="Pfam" id="PF02365">
    <property type="entry name" value="NAM"/>
    <property type="match status" value="1"/>
</dbReference>
<dbReference type="SUPFAM" id="SSF101941">
    <property type="entry name" value="NAC domain"/>
    <property type="match status" value="1"/>
</dbReference>
<keyword evidence="7" id="KW-0472">Membrane</keyword>
<dbReference type="GO" id="GO:0006355">
    <property type="term" value="P:regulation of DNA-templated transcription"/>
    <property type="evidence" value="ECO:0007669"/>
    <property type="project" value="InterPro"/>
</dbReference>
<dbReference type="SMR" id="A0A8D9H7A0"/>
<dbReference type="PANTHER" id="PTHR31989">
    <property type="entry name" value="NAC DOMAIN-CONTAINING PROTEIN 82-RELATED"/>
    <property type="match status" value="1"/>
</dbReference>
<dbReference type="PROSITE" id="PS51005">
    <property type="entry name" value="NAC"/>
    <property type="match status" value="1"/>
</dbReference>
<feature type="compositionally biased region" description="Polar residues" evidence="6">
    <location>
        <begin position="312"/>
        <end position="326"/>
    </location>
</feature>
<keyword evidence="3" id="KW-0238">DNA-binding</keyword>